<name>A0A926ISP5_9FIRM</name>
<gene>
    <name evidence="5" type="ORF">H8706_05045</name>
</gene>
<proteinExistence type="predicted"/>
<dbReference type="AlphaFoldDB" id="A0A926ISP5"/>
<dbReference type="InterPro" id="IPR001320">
    <property type="entry name" value="Iontro_rcpt_C"/>
</dbReference>
<dbReference type="InterPro" id="IPR001638">
    <property type="entry name" value="Solute-binding_3/MltF_N"/>
</dbReference>
<dbReference type="Proteomes" id="UP000647416">
    <property type="component" value="Unassembled WGS sequence"/>
</dbReference>
<keyword evidence="6" id="KW-1185">Reference proteome</keyword>
<evidence type="ECO:0000313" key="5">
    <source>
        <dbReference type="EMBL" id="MBC8596236.1"/>
    </source>
</evidence>
<dbReference type="SMART" id="SM00079">
    <property type="entry name" value="PBPe"/>
    <property type="match status" value="1"/>
</dbReference>
<feature type="domain" description="Solute-binding protein family 3/N-terminal" evidence="3">
    <location>
        <begin position="30"/>
        <end position="254"/>
    </location>
</feature>
<dbReference type="SUPFAM" id="SSF53850">
    <property type="entry name" value="Periplasmic binding protein-like II"/>
    <property type="match status" value="1"/>
</dbReference>
<dbReference type="PROSITE" id="PS51257">
    <property type="entry name" value="PROKAR_LIPOPROTEIN"/>
    <property type="match status" value="1"/>
</dbReference>
<feature type="signal peptide" evidence="2">
    <location>
        <begin position="1"/>
        <end position="19"/>
    </location>
</feature>
<dbReference type="PANTHER" id="PTHR35936">
    <property type="entry name" value="MEMBRANE-BOUND LYTIC MUREIN TRANSGLYCOSYLASE F"/>
    <property type="match status" value="1"/>
</dbReference>
<sequence length="254" mass="27635">MFKRVLGLALAVVMCVSFAACGEKKSSEKVYKIATDTAFPPFEIPDVNGSDKLTGIDIDILAAIAEDQGFKYELDVLGFDAAVVALESNQADGVIAGMSITDKRKQTYDFSAPYYESGVVMAIAANNDTIKEYKDLAGKKVAAKRGTEGASFAEKLKEQYGFDITLFDDSPTMYMDVTSGNSVACFEDYPVMGYGISQGNGLKMVTEMEQGAPYGFAVMKGKNSELLKMFDKGLENIKANGKYQEILDKYISKN</sequence>
<dbReference type="SMART" id="SM00062">
    <property type="entry name" value="PBPb"/>
    <property type="match status" value="1"/>
</dbReference>
<dbReference type="GO" id="GO:0015276">
    <property type="term" value="F:ligand-gated monoatomic ion channel activity"/>
    <property type="evidence" value="ECO:0007669"/>
    <property type="project" value="InterPro"/>
</dbReference>
<evidence type="ECO:0000259" key="3">
    <source>
        <dbReference type="SMART" id="SM00062"/>
    </source>
</evidence>
<reference evidence="5" key="1">
    <citation type="submission" date="2020-08" db="EMBL/GenBank/DDBJ databases">
        <title>Genome public.</title>
        <authorList>
            <person name="Liu C."/>
            <person name="Sun Q."/>
        </authorList>
    </citation>
    <scope>NUCLEOTIDE SEQUENCE</scope>
    <source>
        <strain evidence="5">NSJ-50</strain>
    </source>
</reference>
<dbReference type="Gene3D" id="3.40.190.10">
    <property type="entry name" value="Periplasmic binding protein-like II"/>
    <property type="match status" value="2"/>
</dbReference>
<dbReference type="Pfam" id="PF00497">
    <property type="entry name" value="SBP_bac_3"/>
    <property type="match status" value="1"/>
</dbReference>
<organism evidence="5 6">
    <name type="scientific">Qingrenia yutianensis</name>
    <dbReference type="NCBI Taxonomy" id="2763676"/>
    <lineage>
        <taxon>Bacteria</taxon>
        <taxon>Bacillati</taxon>
        <taxon>Bacillota</taxon>
        <taxon>Clostridia</taxon>
        <taxon>Eubacteriales</taxon>
        <taxon>Oscillospiraceae</taxon>
        <taxon>Qingrenia</taxon>
    </lineage>
</organism>
<feature type="chain" id="PRO_5038069971" evidence="2">
    <location>
        <begin position="20"/>
        <end position="254"/>
    </location>
</feature>
<evidence type="ECO:0000256" key="1">
    <source>
        <dbReference type="ARBA" id="ARBA00022729"/>
    </source>
</evidence>
<evidence type="ECO:0000313" key="6">
    <source>
        <dbReference type="Proteomes" id="UP000647416"/>
    </source>
</evidence>
<keyword evidence="1 2" id="KW-0732">Signal</keyword>
<accession>A0A926ISP5</accession>
<feature type="domain" description="Ionotropic glutamate receptor C-terminal" evidence="4">
    <location>
        <begin position="30"/>
        <end position="253"/>
    </location>
</feature>
<evidence type="ECO:0000256" key="2">
    <source>
        <dbReference type="SAM" id="SignalP"/>
    </source>
</evidence>
<dbReference type="PANTHER" id="PTHR35936:SF38">
    <property type="entry name" value="GLUTAMINE-BINDING PERIPLASMIC PROTEIN"/>
    <property type="match status" value="1"/>
</dbReference>
<dbReference type="GO" id="GO:0016020">
    <property type="term" value="C:membrane"/>
    <property type="evidence" value="ECO:0007669"/>
    <property type="project" value="InterPro"/>
</dbReference>
<evidence type="ECO:0000259" key="4">
    <source>
        <dbReference type="SMART" id="SM00079"/>
    </source>
</evidence>
<protein>
    <submittedName>
        <fullName evidence="5">Transporter substrate-binding domain-containing protein</fullName>
    </submittedName>
</protein>
<dbReference type="CDD" id="cd13619">
    <property type="entry name" value="PBP2_GlnP"/>
    <property type="match status" value="1"/>
</dbReference>
<dbReference type="RefSeq" id="WP_262431749.1">
    <property type="nucleotide sequence ID" value="NZ_JACRTE010000004.1"/>
</dbReference>
<comment type="caution">
    <text evidence="5">The sequence shown here is derived from an EMBL/GenBank/DDBJ whole genome shotgun (WGS) entry which is preliminary data.</text>
</comment>
<dbReference type="EMBL" id="JACRTE010000004">
    <property type="protein sequence ID" value="MBC8596236.1"/>
    <property type="molecule type" value="Genomic_DNA"/>
</dbReference>